<dbReference type="Gene3D" id="3.50.50.60">
    <property type="entry name" value="FAD/NAD(P)-binding domain"/>
    <property type="match status" value="1"/>
</dbReference>
<dbReference type="PRINTS" id="PR00370">
    <property type="entry name" value="FMOXYGENASE"/>
</dbReference>
<dbReference type="GO" id="GO:0050660">
    <property type="term" value="F:flavin adenine dinucleotide binding"/>
    <property type="evidence" value="ECO:0007669"/>
    <property type="project" value="InterPro"/>
</dbReference>
<dbReference type="Proteomes" id="UP000807504">
    <property type="component" value="Unassembled WGS sequence"/>
</dbReference>
<proteinExistence type="inferred from homology"/>
<keyword evidence="4" id="KW-0521">NADP</keyword>
<evidence type="ECO:0000313" key="7">
    <source>
        <dbReference type="EMBL" id="KAF8778565.1"/>
    </source>
</evidence>
<keyword evidence="8" id="KW-1185">Reference proteome</keyword>
<evidence type="ECO:0000256" key="3">
    <source>
        <dbReference type="ARBA" id="ARBA00022827"/>
    </source>
</evidence>
<keyword evidence="3 6" id="KW-0274">FAD</keyword>
<evidence type="ECO:0000256" key="5">
    <source>
        <dbReference type="ARBA" id="ARBA00023002"/>
    </source>
</evidence>
<sequence>MAHSKRIAIIGAGPSGLTAIKSCKEEGFAPVCFERTGAIGGLWRYHDEEIDGVASLMKTTIINTSKEMSAFTDFPPPKEFANFMHNSKMWEYLCSMQKLLTSYSILGITWKSSK</sequence>
<dbReference type="AlphaFoldDB" id="A0A8T0EWA2"/>
<name>A0A8T0EWA2_ARGBR</name>
<dbReference type="EMBL" id="JABXBU010002072">
    <property type="protein sequence ID" value="KAF8778565.1"/>
    <property type="molecule type" value="Genomic_DNA"/>
</dbReference>
<dbReference type="InterPro" id="IPR000960">
    <property type="entry name" value="Flavin_mOase"/>
</dbReference>
<reference evidence="7" key="2">
    <citation type="submission" date="2020-06" db="EMBL/GenBank/DDBJ databases">
        <authorList>
            <person name="Sheffer M."/>
        </authorList>
    </citation>
    <scope>NUCLEOTIDE SEQUENCE</scope>
</reference>
<comment type="caution">
    <text evidence="7">The sequence shown here is derived from an EMBL/GenBank/DDBJ whole genome shotgun (WGS) entry which is preliminary data.</text>
</comment>
<dbReference type="GO" id="GO:0004499">
    <property type="term" value="F:N,N-dimethylaniline monooxygenase activity"/>
    <property type="evidence" value="ECO:0007669"/>
    <property type="project" value="InterPro"/>
</dbReference>
<comment type="cofactor">
    <cofactor evidence="6">
        <name>FAD</name>
        <dbReference type="ChEBI" id="CHEBI:57692"/>
    </cofactor>
</comment>
<dbReference type="EC" id="1.-.-.-" evidence="6"/>
<keyword evidence="6 7" id="KW-0503">Monooxygenase</keyword>
<keyword evidence="5 6" id="KW-0560">Oxidoreductase</keyword>
<evidence type="ECO:0000256" key="4">
    <source>
        <dbReference type="ARBA" id="ARBA00022857"/>
    </source>
</evidence>
<reference evidence="7" key="1">
    <citation type="journal article" date="2020" name="bioRxiv">
        <title>Chromosome-level reference genome of the European wasp spider Argiope bruennichi: a resource for studies on range expansion and evolutionary adaptation.</title>
        <authorList>
            <person name="Sheffer M.M."/>
            <person name="Hoppe A."/>
            <person name="Krehenwinkel H."/>
            <person name="Uhl G."/>
            <person name="Kuss A.W."/>
            <person name="Jensen L."/>
            <person name="Jensen C."/>
            <person name="Gillespie R.G."/>
            <person name="Hoff K.J."/>
            <person name="Prost S."/>
        </authorList>
    </citation>
    <scope>NUCLEOTIDE SEQUENCE</scope>
</reference>
<dbReference type="Pfam" id="PF00743">
    <property type="entry name" value="FMO-like"/>
    <property type="match status" value="1"/>
</dbReference>
<evidence type="ECO:0000256" key="2">
    <source>
        <dbReference type="ARBA" id="ARBA00022630"/>
    </source>
</evidence>
<keyword evidence="2 6" id="KW-0285">Flavoprotein</keyword>
<dbReference type="InterPro" id="IPR036188">
    <property type="entry name" value="FAD/NAD-bd_sf"/>
</dbReference>
<accession>A0A8T0EWA2</accession>
<comment type="similarity">
    <text evidence="1 6">Belongs to the FMO family.</text>
</comment>
<evidence type="ECO:0000256" key="6">
    <source>
        <dbReference type="RuleBase" id="RU361177"/>
    </source>
</evidence>
<evidence type="ECO:0000256" key="1">
    <source>
        <dbReference type="ARBA" id="ARBA00009183"/>
    </source>
</evidence>
<organism evidence="7 8">
    <name type="scientific">Argiope bruennichi</name>
    <name type="common">Wasp spider</name>
    <name type="synonym">Aranea bruennichi</name>
    <dbReference type="NCBI Taxonomy" id="94029"/>
    <lineage>
        <taxon>Eukaryota</taxon>
        <taxon>Metazoa</taxon>
        <taxon>Ecdysozoa</taxon>
        <taxon>Arthropoda</taxon>
        <taxon>Chelicerata</taxon>
        <taxon>Arachnida</taxon>
        <taxon>Araneae</taxon>
        <taxon>Araneomorphae</taxon>
        <taxon>Entelegynae</taxon>
        <taxon>Araneoidea</taxon>
        <taxon>Araneidae</taxon>
        <taxon>Argiope</taxon>
    </lineage>
</organism>
<dbReference type="GO" id="GO:0050661">
    <property type="term" value="F:NADP binding"/>
    <property type="evidence" value="ECO:0007669"/>
    <property type="project" value="InterPro"/>
</dbReference>
<protein>
    <recommendedName>
        <fullName evidence="6">Flavin-containing monooxygenase</fullName>
        <ecNumber evidence="6">1.-.-.-</ecNumber>
    </recommendedName>
</protein>
<dbReference type="InterPro" id="IPR020946">
    <property type="entry name" value="Flavin_mOase-like"/>
</dbReference>
<evidence type="ECO:0000313" key="8">
    <source>
        <dbReference type="Proteomes" id="UP000807504"/>
    </source>
</evidence>
<dbReference type="PANTHER" id="PTHR23023">
    <property type="entry name" value="DIMETHYLANILINE MONOOXYGENASE"/>
    <property type="match status" value="1"/>
</dbReference>
<gene>
    <name evidence="7" type="ORF">HNY73_015271</name>
</gene>
<dbReference type="SUPFAM" id="SSF51905">
    <property type="entry name" value="FAD/NAD(P)-binding domain"/>
    <property type="match status" value="1"/>
</dbReference>
<dbReference type="InterPro" id="IPR050346">
    <property type="entry name" value="FMO-like"/>
</dbReference>